<organism evidence="17 18">
    <name type="scientific">Dimorphilus gyrociliatus</name>
    <dbReference type="NCBI Taxonomy" id="2664684"/>
    <lineage>
        <taxon>Eukaryota</taxon>
        <taxon>Metazoa</taxon>
        <taxon>Spiralia</taxon>
        <taxon>Lophotrochozoa</taxon>
        <taxon>Annelida</taxon>
        <taxon>Polychaeta</taxon>
        <taxon>Polychaeta incertae sedis</taxon>
        <taxon>Dinophilidae</taxon>
        <taxon>Dimorphilus</taxon>
    </lineage>
</organism>
<dbReference type="SUPFAM" id="SSF90123">
    <property type="entry name" value="ABC transporter transmembrane region"/>
    <property type="match status" value="2"/>
</dbReference>
<dbReference type="FunFam" id="3.40.50.300:FF:000074">
    <property type="entry name" value="Multidrug resistance-associated protein 5 isoform 1"/>
    <property type="match status" value="1"/>
</dbReference>
<dbReference type="GO" id="GO:0015431">
    <property type="term" value="F:ABC-type glutathione S-conjugate transporter activity"/>
    <property type="evidence" value="ECO:0007669"/>
    <property type="project" value="UniProtKB-EC"/>
</dbReference>
<dbReference type="CDD" id="cd03250">
    <property type="entry name" value="ABCC_MRP_domain1"/>
    <property type="match status" value="1"/>
</dbReference>
<dbReference type="OrthoDB" id="6500128at2759"/>
<dbReference type="GO" id="GO:0005524">
    <property type="term" value="F:ATP binding"/>
    <property type="evidence" value="ECO:0007669"/>
    <property type="project" value="UniProtKB-KW"/>
</dbReference>
<feature type="transmembrane region" description="Helical" evidence="14">
    <location>
        <begin position="1006"/>
        <end position="1029"/>
    </location>
</feature>
<evidence type="ECO:0000259" key="15">
    <source>
        <dbReference type="PROSITE" id="PS50893"/>
    </source>
</evidence>
<evidence type="ECO:0000256" key="4">
    <source>
        <dbReference type="ARBA" id="ARBA00022554"/>
    </source>
</evidence>
<dbReference type="InterPro" id="IPR036640">
    <property type="entry name" value="ABC1_TM_sf"/>
</dbReference>
<comment type="similarity">
    <text evidence="2">Belongs to the ABC transporter superfamily. ABCC family. Conjugate transporter (TC 3.A.1.208) subfamily.</text>
</comment>
<sequence length="1525" mass="172407">MEKSEYFSTSIRICTMVSSMVLVTLIRSYRDKLALFGTLNIRLFVTIVLLLSHIQRPAFPVVSVSYGYKEKKTIILGLIASLEFCHMVIYLFFHFPDLTNEEDQKEYDRKTFTSTDIPESPEYFSNILSKITYWWFNSIVRKGYKNNLTTNDLWDLKKTQRTPYVGHKFLKGWKKALGDKKSIDSNVFSENKIEENIVQKVTKKSGIQIVVTAVNDDEEIQQSPISKYDDSSTSSPDERETLINRAIRKTKRPSLSWIIFKQFFWRFFPSIPIKFICDCLLFVSPILLKKLLRFINDSDAPKLNGYLCAIAMFLAIQAHSILLQHYYTLCFTIGLNIKSTLSAAIYAKTLKLNNVSKSSYTVGEVVNLLSIDCSKIYELVPHLNMIWSSPFQISICLYMLWQLVGPSVLAGTAFLVVILPINAVIIKYQKKFQTEQLKFTDSRIKLVNQMLNGIKVLKLYAWEKLFEEKIAEKRSNELDVLKRAAYLNSFGTFVWTCAPIMVSLATFSLFVLINKENKMDAEKAFVSLSLFNIMRLPLVIFPTLISNIVQTRISMKRIWKYLLLDEIDETGVTRAQYNLNCSNAITVREASFAWIRDDDPVQSTDNLEKIKENVKETIAVNARDLRIGPILHDINLEIPQSSFVAVIGAVASGKSSLLSAILGNMEKISGTVDIMGKVAYVSQQAWIQNASIKSNITKFGKGFDQDLYDKVIEACALKLDFDMFPSGDLSNIGEKGINLSGGQKQRIALARAVYADQDVYLLDDPLAAVDVHVGKHLFENVIGKTGLLGGKTKILVTNSLEYLEDTDFIYVIEEGRIILRGNYENIKNESFFLSLKEKKNKVENLQNRKKRACTDRNRPWKSESNISSKTNKAKNSISLTTLLDSSLTFIENEFDNVPAPSINNLTKELEEESSVEKNNIEKVNKEEAARKMIMGEENIAVGKVKISVFLNYIKAAGYHLCFLVGLLFILNNFCSLGANYWLSAWSEDEQLAKKNQTTQYSREARLGIYGALGIGQGLLEMLASFSIAISGVRASKYIHQCLLESTIKSRISKFEKTPSALFLNRFSSDMNTVDLVIHFTLRSCINILLQTLIIITVTSLTAYFLSIYYFLAAIFYYFVQRYYISCSRQLKRIESASKSPLYSNFSETFAGSAIIQAYNDEKNFISKFALLLDKSQNASYAGIIANRWLALRLEFIGNLLVLITSVLAVYRKSDLNAGLVGLSITYALNITQVLNWLVRMSSELETNIVAVERIKEYSDLPSEASWESNNLKNRKDWPENGEIDINNFSLRYDKSLPLVLENINLSIKSGEKIGIVGRTGAGKSSFLLGLLRLIEAESGSIFIDNIDISSIGLHELRKKLTIIPQDPVVFTGSLRWNLDPSEKASDPEIWNALEKAHLSSTVINLKEKLNFDCDEGGENLSVGQRQLICLARALLRKSKILLLDEATAAVDLATDCLIQKTINEEFNDSTVITIAHRLHTVISYDKVLVLDQGKIAEFDKPSHLLANKSSMFYTMAKEAKIENIQ</sequence>
<evidence type="ECO:0000256" key="7">
    <source>
        <dbReference type="ARBA" id="ARBA00022741"/>
    </source>
</evidence>
<feature type="region of interest" description="Disordered" evidence="13">
    <location>
        <begin position="849"/>
        <end position="868"/>
    </location>
</feature>
<feature type="transmembrane region" description="Helical" evidence="14">
    <location>
        <begin position="1101"/>
        <end position="1119"/>
    </location>
</feature>
<feature type="domain" description="ABC transporter" evidence="15">
    <location>
        <begin position="1283"/>
        <end position="1517"/>
    </location>
</feature>
<dbReference type="PROSITE" id="PS50893">
    <property type="entry name" value="ABC_TRANSPORTER_2"/>
    <property type="match status" value="2"/>
</dbReference>
<feature type="transmembrane region" description="Helical" evidence="14">
    <location>
        <begin position="1189"/>
        <end position="1210"/>
    </location>
</feature>
<comment type="caution">
    <text evidence="17">The sequence shown here is derived from an EMBL/GenBank/DDBJ whole genome shotgun (WGS) entry which is preliminary data.</text>
</comment>
<feature type="transmembrane region" description="Helical" evidence="14">
    <location>
        <begin position="407"/>
        <end position="428"/>
    </location>
</feature>
<dbReference type="Gene3D" id="1.20.1560.10">
    <property type="entry name" value="ABC transporter type 1, transmembrane domain"/>
    <property type="match status" value="2"/>
</dbReference>
<keyword evidence="9 14" id="KW-1133">Transmembrane helix</keyword>
<keyword evidence="10 14" id="KW-0472">Membrane</keyword>
<keyword evidence="7" id="KW-0547">Nucleotide-binding</keyword>
<dbReference type="CDD" id="cd18603">
    <property type="entry name" value="ABC_6TM_MRP1_2_3_6_D2_like"/>
    <property type="match status" value="1"/>
</dbReference>
<dbReference type="CDD" id="cd18595">
    <property type="entry name" value="ABC_6TM_MRP1_2_3_6_D1_like"/>
    <property type="match status" value="1"/>
</dbReference>
<dbReference type="PANTHER" id="PTHR24223:SF443">
    <property type="entry name" value="MULTIDRUG-RESISTANCE LIKE PROTEIN 1, ISOFORM I"/>
    <property type="match status" value="1"/>
</dbReference>
<keyword evidence="18" id="KW-1185">Reference proteome</keyword>
<dbReference type="PROSITE" id="PS00211">
    <property type="entry name" value="ABC_TRANSPORTER_1"/>
    <property type="match status" value="2"/>
</dbReference>
<dbReference type="Proteomes" id="UP000549394">
    <property type="component" value="Unassembled WGS sequence"/>
</dbReference>
<keyword evidence="6" id="KW-0677">Repeat</keyword>
<feature type="compositionally biased region" description="Basic and acidic residues" evidence="13">
    <location>
        <begin position="852"/>
        <end position="861"/>
    </location>
</feature>
<dbReference type="Pfam" id="PF00005">
    <property type="entry name" value="ABC_tran"/>
    <property type="match status" value="2"/>
</dbReference>
<feature type="transmembrane region" description="Helical" evidence="14">
    <location>
        <begin position="303"/>
        <end position="323"/>
    </location>
</feature>
<evidence type="ECO:0000313" key="17">
    <source>
        <dbReference type="EMBL" id="CAD5119335.1"/>
    </source>
</evidence>
<dbReference type="GO" id="GO:0005774">
    <property type="term" value="C:vacuolar membrane"/>
    <property type="evidence" value="ECO:0007669"/>
    <property type="project" value="UniProtKB-SubCell"/>
</dbReference>
<gene>
    <name evidence="17" type="ORF">DGYR_LOCUS7590</name>
</gene>
<dbReference type="InterPro" id="IPR003593">
    <property type="entry name" value="AAA+_ATPase"/>
</dbReference>
<evidence type="ECO:0000256" key="13">
    <source>
        <dbReference type="SAM" id="MobiDB-lite"/>
    </source>
</evidence>
<feature type="transmembrane region" description="Helical" evidence="14">
    <location>
        <begin position="1075"/>
        <end position="1095"/>
    </location>
</feature>
<dbReference type="InterPro" id="IPR027417">
    <property type="entry name" value="P-loop_NTPase"/>
</dbReference>
<keyword evidence="8" id="KW-0067">ATP-binding</keyword>
<feature type="transmembrane region" description="Helical" evidence="14">
    <location>
        <begin position="6"/>
        <end position="26"/>
    </location>
</feature>
<evidence type="ECO:0000313" key="18">
    <source>
        <dbReference type="Proteomes" id="UP000549394"/>
    </source>
</evidence>
<evidence type="ECO:0000256" key="10">
    <source>
        <dbReference type="ARBA" id="ARBA00023136"/>
    </source>
</evidence>
<dbReference type="CDD" id="cd03244">
    <property type="entry name" value="ABCC_MRP_domain2"/>
    <property type="match status" value="1"/>
</dbReference>
<evidence type="ECO:0000256" key="12">
    <source>
        <dbReference type="ARBA" id="ARBA00047523"/>
    </source>
</evidence>
<evidence type="ECO:0000256" key="5">
    <source>
        <dbReference type="ARBA" id="ARBA00022692"/>
    </source>
</evidence>
<dbReference type="GO" id="GO:0000323">
    <property type="term" value="C:lytic vacuole"/>
    <property type="evidence" value="ECO:0007669"/>
    <property type="project" value="UniProtKB-ARBA"/>
</dbReference>
<evidence type="ECO:0000256" key="8">
    <source>
        <dbReference type="ARBA" id="ARBA00022840"/>
    </source>
</evidence>
<evidence type="ECO:0000256" key="1">
    <source>
        <dbReference type="ARBA" id="ARBA00004128"/>
    </source>
</evidence>
<protein>
    <recommendedName>
        <fullName evidence="11">ABC-type glutathione-S-conjugate transporter</fullName>
        <ecNumber evidence="11">7.6.2.3</ecNumber>
    </recommendedName>
</protein>
<evidence type="ECO:0000256" key="3">
    <source>
        <dbReference type="ARBA" id="ARBA00022448"/>
    </source>
</evidence>
<dbReference type="PROSITE" id="PS50929">
    <property type="entry name" value="ABC_TM1F"/>
    <property type="match status" value="2"/>
</dbReference>
<dbReference type="SUPFAM" id="SSF52540">
    <property type="entry name" value="P-loop containing nucleoside triphosphate hydrolases"/>
    <property type="match status" value="2"/>
</dbReference>
<keyword evidence="3" id="KW-0813">Transport</keyword>
<reference evidence="17 18" key="1">
    <citation type="submission" date="2020-08" db="EMBL/GenBank/DDBJ databases">
        <authorList>
            <person name="Hejnol A."/>
        </authorList>
    </citation>
    <scope>NUCLEOTIDE SEQUENCE [LARGE SCALE GENOMIC DNA]</scope>
</reference>
<dbReference type="FunFam" id="1.20.1560.10:FF:000020">
    <property type="entry name" value="ABC metal ion transporter"/>
    <property type="match status" value="1"/>
</dbReference>
<dbReference type="SMART" id="SM00382">
    <property type="entry name" value="AAA"/>
    <property type="match status" value="2"/>
</dbReference>
<evidence type="ECO:0000256" key="9">
    <source>
        <dbReference type="ARBA" id="ARBA00022989"/>
    </source>
</evidence>
<feature type="transmembrane region" description="Helical" evidence="14">
    <location>
        <begin position="525"/>
        <end position="549"/>
    </location>
</feature>
<name>A0A7I8VV55_9ANNE</name>
<dbReference type="PANTHER" id="PTHR24223">
    <property type="entry name" value="ATP-BINDING CASSETTE SUB-FAMILY C"/>
    <property type="match status" value="1"/>
</dbReference>
<evidence type="ECO:0000259" key="16">
    <source>
        <dbReference type="PROSITE" id="PS50929"/>
    </source>
</evidence>
<dbReference type="InterPro" id="IPR017871">
    <property type="entry name" value="ABC_transporter-like_CS"/>
</dbReference>
<dbReference type="FunFam" id="3.40.50.300:FF:000997">
    <property type="entry name" value="Multidrug resistance-associated protein 1"/>
    <property type="match status" value="1"/>
</dbReference>
<comment type="catalytic activity">
    <reaction evidence="12">
        <text>leukotriene C4(in) + ATP + H2O = leukotriene C4(out) + ADP + phosphate + H(+)</text>
        <dbReference type="Rhea" id="RHEA:38963"/>
        <dbReference type="ChEBI" id="CHEBI:15377"/>
        <dbReference type="ChEBI" id="CHEBI:15378"/>
        <dbReference type="ChEBI" id="CHEBI:30616"/>
        <dbReference type="ChEBI" id="CHEBI:43474"/>
        <dbReference type="ChEBI" id="CHEBI:57973"/>
        <dbReference type="ChEBI" id="CHEBI:456216"/>
    </reaction>
    <physiologicalReaction direction="left-to-right" evidence="12">
        <dbReference type="Rhea" id="RHEA:38964"/>
    </physiologicalReaction>
</comment>
<dbReference type="FunFam" id="1.20.1560.10:FF:000001">
    <property type="entry name" value="ATP-binding cassette subfamily C member 1"/>
    <property type="match status" value="1"/>
</dbReference>
<comment type="subcellular location">
    <subcellularLocation>
        <location evidence="1">Vacuole membrane</location>
        <topology evidence="1">Multi-pass membrane protein</topology>
    </subcellularLocation>
</comment>
<dbReference type="EMBL" id="CAJFCJ010000010">
    <property type="protein sequence ID" value="CAD5119335.1"/>
    <property type="molecule type" value="Genomic_DNA"/>
</dbReference>
<proteinExistence type="inferred from homology"/>
<evidence type="ECO:0000256" key="2">
    <source>
        <dbReference type="ARBA" id="ARBA00009726"/>
    </source>
</evidence>
<evidence type="ECO:0000256" key="14">
    <source>
        <dbReference type="SAM" id="Phobius"/>
    </source>
</evidence>
<keyword evidence="4" id="KW-0926">Vacuole</keyword>
<keyword evidence="5 14" id="KW-0812">Transmembrane</keyword>
<feature type="transmembrane region" description="Helical" evidence="14">
    <location>
        <begin position="74"/>
        <end position="93"/>
    </location>
</feature>
<dbReference type="InterPro" id="IPR050173">
    <property type="entry name" value="ABC_transporter_C-like"/>
</dbReference>
<dbReference type="Pfam" id="PF00664">
    <property type="entry name" value="ABC_membrane"/>
    <property type="match status" value="2"/>
</dbReference>
<feature type="domain" description="ABC transmembrane type-1" evidence="16">
    <location>
        <begin position="962"/>
        <end position="1246"/>
    </location>
</feature>
<dbReference type="Gene3D" id="3.40.50.300">
    <property type="entry name" value="P-loop containing nucleotide triphosphate hydrolases"/>
    <property type="match status" value="2"/>
</dbReference>
<feature type="domain" description="ABC transporter" evidence="15">
    <location>
        <begin position="614"/>
        <end position="839"/>
    </location>
</feature>
<dbReference type="EC" id="7.6.2.3" evidence="11"/>
<feature type="domain" description="ABC transmembrane type-1" evidence="16">
    <location>
        <begin position="275"/>
        <end position="550"/>
    </location>
</feature>
<accession>A0A7I8VV55</accession>
<dbReference type="InterPro" id="IPR011527">
    <property type="entry name" value="ABC1_TM_dom"/>
</dbReference>
<evidence type="ECO:0000256" key="6">
    <source>
        <dbReference type="ARBA" id="ARBA00022737"/>
    </source>
</evidence>
<dbReference type="InterPro" id="IPR003439">
    <property type="entry name" value="ABC_transporter-like_ATP-bd"/>
</dbReference>
<dbReference type="GO" id="GO:0016887">
    <property type="term" value="F:ATP hydrolysis activity"/>
    <property type="evidence" value="ECO:0007669"/>
    <property type="project" value="InterPro"/>
</dbReference>
<feature type="transmembrane region" description="Helical" evidence="14">
    <location>
        <begin position="33"/>
        <end position="54"/>
    </location>
</feature>
<evidence type="ECO:0000256" key="11">
    <source>
        <dbReference type="ARBA" id="ARBA00024220"/>
    </source>
</evidence>
<feature type="transmembrane region" description="Helical" evidence="14">
    <location>
        <begin position="492"/>
        <end position="513"/>
    </location>
</feature>